<evidence type="ECO:0000313" key="2">
    <source>
        <dbReference type="Proteomes" id="UP001150907"/>
    </source>
</evidence>
<protein>
    <submittedName>
        <fullName evidence="1">Uncharacterized protein</fullName>
    </submittedName>
</protein>
<keyword evidence="2" id="KW-1185">Reference proteome</keyword>
<dbReference type="GO" id="GO:0061671">
    <property type="term" value="C:Cbp3p-Cbp6 complex"/>
    <property type="evidence" value="ECO:0007669"/>
    <property type="project" value="InterPro"/>
</dbReference>
<dbReference type="AlphaFoldDB" id="A0A9W8BGX5"/>
<dbReference type="PANTHER" id="PTHR28250">
    <property type="entry name" value="CYTOCHROME B PRE-MRNA-PROCESSING PROTEIN 6"/>
    <property type="match status" value="1"/>
</dbReference>
<dbReference type="GO" id="GO:0043022">
    <property type="term" value="F:ribosome binding"/>
    <property type="evidence" value="ECO:0007669"/>
    <property type="project" value="InterPro"/>
</dbReference>
<evidence type="ECO:0000313" key="1">
    <source>
        <dbReference type="EMBL" id="KAJ2001563.1"/>
    </source>
</evidence>
<dbReference type="Proteomes" id="UP001150907">
    <property type="component" value="Unassembled WGS sequence"/>
</dbReference>
<dbReference type="OrthoDB" id="2107880at2759"/>
<name>A0A9W8BGX5_9FUNG</name>
<comment type="caution">
    <text evidence="1">The sequence shown here is derived from an EMBL/GenBank/DDBJ whole genome shotgun (WGS) entry which is preliminary data.</text>
</comment>
<dbReference type="EMBL" id="JANBQF010000392">
    <property type="protein sequence ID" value="KAJ2001563.1"/>
    <property type="molecule type" value="Genomic_DNA"/>
</dbReference>
<dbReference type="PANTHER" id="PTHR28250:SF1">
    <property type="entry name" value="CYTOCHROME B PRE-MRNA-PROCESSING PROTEIN 6"/>
    <property type="match status" value="1"/>
</dbReference>
<organism evidence="1 2">
    <name type="scientific">Coemansia thaxteri</name>
    <dbReference type="NCBI Taxonomy" id="2663907"/>
    <lineage>
        <taxon>Eukaryota</taxon>
        <taxon>Fungi</taxon>
        <taxon>Fungi incertae sedis</taxon>
        <taxon>Zoopagomycota</taxon>
        <taxon>Kickxellomycotina</taxon>
        <taxon>Kickxellomycetes</taxon>
        <taxon>Kickxellales</taxon>
        <taxon>Kickxellaceae</taxon>
        <taxon>Coemansia</taxon>
    </lineage>
</organism>
<gene>
    <name evidence="1" type="ORF">H4R26_004068</name>
</gene>
<proteinExistence type="predicted"/>
<dbReference type="GO" id="GO:0034551">
    <property type="term" value="P:mitochondrial respiratory chain complex III assembly"/>
    <property type="evidence" value="ECO:0007669"/>
    <property type="project" value="TreeGrafter"/>
</dbReference>
<dbReference type="InterPro" id="IPR037653">
    <property type="entry name" value="Cbp6"/>
</dbReference>
<dbReference type="Pfam" id="PF20180">
    <property type="entry name" value="UQCC2_CBP6"/>
    <property type="match status" value="1"/>
</dbReference>
<accession>A0A9W8BGX5</accession>
<sequence>MPRYTGKLSDLYQSYARVVSQWPTDKLRPTHCYKSVLKAQMKTRIDKLNLLRGDELSLEAGRVEQEIDTLRSLVSNKYQSQNRVTEALTDPVSNRGYYSKLLESIDAAASSSRRTSLRVD</sequence>
<reference evidence="1" key="1">
    <citation type="submission" date="2022-07" db="EMBL/GenBank/DDBJ databases">
        <title>Phylogenomic reconstructions and comparative analyses of Kickxellomycotina fungi.</title>
        <authorList>
            <person name="Reynolds N.K."/>
            <person name="Stajich J.E."/>
            <person name="Barry K."/>
            <person name="Grigoriev I.V."/>
            <person name="Crous P."/>
            <person name="Smith M.E."/>
        </authorList>
    </citation>
    <scope>NUCLEOTIDE SEQUENCE</scope>
    <source>
        <strain evidence="1">IMI 214461</strain>
    </source>
</reference>